<evidence type="ECO:0000256" key="7">
    <source>
        <dbReference type="ARBA" id="ARBA00023136"/>
    </source>
</evidence>
<evidence type="ECO:0000256" key="9">
    <source>
        <dbReference type="SAM" id="Phobius"/>
    </source>
</evidence>
<feature type="region of interest" description="Disordered" evidence="8">
    <location>
        <begin position="1"/>
        <end position="22"/>
    </location>
</feature>
<feature type="compositionally biased region" description="Basic and acidic residues" evidence="8">
    <location>
        <begin position="76"/>
        <end position="92"/>
    </location>
</feature>
<keyword evidence="7 9" id="KW-0472">Membrane</keyword>
<feature type="transmembrane region" description="Helical" evidence="9">
    <location>
        <begin position="446"/>
        <end position="464"/>
    </location>
</feature>
<name>A0AA39X6J2_9PEZI</name>
<dbReference type="GO" id="GO:0033619">
    <property type="term" value="P:membrane protein proteolysis"/>
    <property type="evidence" value="ECO:0007669"/>
    <property type="project" value="TreeGrafter"/>
</dbReference>
<comment type="subcellular location">
    <subcellularLocation>
        <location evidence="1">Endoplasmic reticulum membrane</location>
        <topology evidence="1">Multi-pass membrane protein</topology>
    </subcellularLocation>
</comment>
<evidence type="ECO:0000313" key="11">
    <source>
        <dbReference type="Proteomes" id="UP001174934"/>
    </source>
</evidence>
<protein>
    <submittedName>
        <fullName evidence="10">Signal peptide peptidase-domain-containing protein</fullName>
    </submittedName>
</protein>
<feature type="compositionally biased region" description="Basic and acidic residues" evidence="8">
    <location>
        <begin position="482"/>
        <end position="494"/>
    </location>
</feature>
<accession>A0AA39X6J2</accession>
<dbReference type="PANTHER" id="PTHR12174">
    <property type="entry name" value="SIGNAL PEPTIDE PEPTIDASE"/>
    <property type="match status" value="1"/>
</dbReference>
<feature type="transmembrane region" description="Helical" evidence="9">
    <location>
        <begin position="418"/>
        <end position="440"/>
    </location>
</feature>
<feature type="region of interest" description="Disordered" evidence="8">
    <location>
        <begin position="66"/>
        <end position="92"/>
    </location>
</feature>
<keyword evidence="11" id="KW-1185">Reference proteome</keyword>
<feature type="transmembrane region" description="Helical" evidence="9">
    <location>
        <begin position="294"/>
        <end position="319"/>
    </location>
</feature>
<dbReference type="AlphaFoldDB" id="A0AA39X6J2"/>
<keyword evidence="4" id="KW-0378">Hydrolase</keyword>
<keyword evidence="6 9" id="KW-1133">Transmembrane helix</keyword>
<feature type="region of interest" description="Disordered" evidence="8">
    <location>
        <begin position="482"/>
        <end position="517"/>
    </location>
</feature>
<feature type="transmembrane region" description="Helical" evidence="9">
    <location>
        <begin position="103"/>
        <end position="121"/>
    </location>
</feature>
<evidence type="ECO:0000256" key="2">
    <source>
        <dbReference type="ARBA" id="ARBA00006859"/>
    </source>
</evidence>
<evidence type="ECO:0000256" key="1">
    <source>
        <dbReference type="ARBA" id="ARBA00004477"/>
    </source>
</evidence>
<sequence length="540" mass="58803">MSSQDMNTTATAIAAGGPSNSTGSAAAALPYTFALGMLIKPKFLLLEAQVIFSALAIIWLGAHGSLRRPPSAAPSKPKDGTAKRSKHDKKEDQFTEGLTASDAIMLPIMAGAVLIGLYYLIEWLQDPDFLNKCIRVYMSTASIASLGRLAGDALEVLTSLVFPSTWLDGSGRLYRIDAARRCQLLINQGDESETLVAEKKTPFPGMLSGLALSDRLNGLAWGIRHMFTEEWTVRLAAHGIFAVNFNIKLNNLLGFPLAILTSIGYYLTGWNILSNLLGAGFSYAAFTIMSPTSFAIGSMVLVGLFVYDIIMVFYTPYMIAVATKIDAPIKLVFQGSMLGLGDIVIPGLLMGLALRFDMYQYYQNKIIREPVKYREIKAPYVDPQSQWGDRFWTTKLGRLMPTPAAADARAATAFPKPYFYATVAGYALGMVITLTMLLVFNHGQPALLYLVPGVTGSVWVTALARGSWGRCGEERGDSVKITRKDGKDLKTAENKDEDEGESAGDSGGEKKKKDDSETMGDYNVLLFSVTAPRHISLKED</sequence>
<evidence type="ECO:0000256" key="3">
    <source>
        <dbReference type="ARBA" id="ARBA00022692"/>
    </source>
</evidence>
<evidence type="ECO:0000256" key="8">
    <source>
        <dbReference type="SAM" id="MobiDB-lite"/>
    </source>
</evidence>
<keyword evidence="3 9" id="KW-0812">Transmembrane</keyword>
<evidence type="ECO:0000256" key="4">
    <source>
        <dbReference type="ARBA" id="ARBA00022801"/>
    </source>
</evidence>
<evidence type="ECO:0000256" key="6">
    <source>
        <dbReference type="ARBA" id="ARBA00022989"/>
    </source>
</evidence>
<organism evidence="10 11">
    <name type="scientific">Bombardia bombarda</name>
    <dbReference type="NCBI Taxonomy" id="252184"/>
    <lineage>
        <taxon>Eukaryota</taxon>
        <taxon>Fungi</taxon>
        <taxon>Dikarya</taxon>
        <taxon>Ascomycota</taxon>
        <taxon>Pezizomycotina</taxon>
        <taxon>Sordariomycetes</taxon>
        <taxon>Sordariomycetidae</taxon>
        <taxon>Sordariales</taxon>
        <taxon>Lasiosphaeriaceae</taxon>
        <taxon>Bombardia</taxon>
    </lineage>
</organism>
<proteinExistence type="inferred from homology"/>
<evidence type="ECO:0000256" key="5">
    <source>
        <dbReference type="ARBA" id="ARBA00022824"/>
    </source>
</evidence>
<dbReference type="Proteomes" id="UP001174934">
    <property type="component" value="Unassembled WGS sequence"/>
</dbReference>
<dbReference type="GO" id="GO:0042500">
    <property type="term" value="F:aspartic endopeptidase activity, intramembrane cleaving"/>
    <property type="evidence" value="ECO:0007669"/>
    <property type="project" value="InterPro"/>
</dbReference>
<feature type="transmembrane region" description="Helical" evidence="9">
    <location>
        <begin position="253"/>
        <end position="273"/>
    </location>
</feature>
<feature type="compositionally biased region" description="Basic and acidic residues" evidence="8">
    <location>
        <begin position="507"/>
        <end position="516"/>
    </location>
</feature>
<evidence type="ECO:0000313" key="10">
    <source>
        <dbReference type="EMBL" id="KAK0628214.1"/>
    </source>
</evidence>
<feature type="transmembrane region" description="Helical" evidence="9">
    <location>
        <begin position="43"/>
        <end position="62"/>
    </location>
</feature>
<dbReference type="InterPro" id="IPR007369">
    <property type="entry name" value="Peptidase_A22B_SPP"/>
</dbReference>
<dbReference type="GO" id="GO:0006465">
    <property type="term" value="P:signal peptide processing"/>
    <property type="evidence" value="ECO:0007669"/>
    <property type="project" value="TreeGrafter"/>
</dbReference>
<dbReference type="SMART" id="SM00730">
    <property type="entry name" value="PSN"/>
    <property type="match status" value="1"/>
</dbReference>
<dbReference type="PANTHER" id="PTHR12174:SF23">
    <property type="entry name" value="MINOR HISTOCOMPATIBILITY ANTIGEN H13"/>
    <property type="match status" value="1"/>
</dbReference>
<reference evidence="10" key="1">
    <citation type="submission" date="2023-06" db="EMBL/GenBank/DDBJ databases">
        <title>Genome-scale phylogeny and comparative genomics of the fungal order Sordariales.</title>
        <authorList>
            <consortium name="Lawrence Berkeley National Laboratory"/>
            <person name="Hensen N."/>
            <person name="Bonometti L."/>
            <person name="Westerberg I."/>
            <person name="Brannstrom I.O."/>
            <person name="Guillou S."/>
            <person name="Cros-Aarteil S."/>
            <person name="Calhoun S."/>
            <person name="Haridas S."/>
            <person name="Kuo A."/>
            <person name="Mondo S."/>
            <person name="Pangilinan J."/>
            <person name="Riley R."/>
            <person name="LaButti K."/>
            <person name="Andreopoulos B."/>
            <person name="Lipzen A."/>
            <person name="Chen C."/>
            <person name="Yanf M."/>
            <person name="Daum C."/>
            <person name="Ng V."/>
            <person name="Clum A."/>
            <person name="Steindorff A."/>
            <person name="Ohm R."/>
            <person name="Martin F."/>
            <person name="Silar P."/>
            <person name="Natvig D."/>
            <person name="Lalanne C."/>
            <person name="Gautier V."/>
            <person name="Ament-velasquez S.L."/>
            <person name="Kruys A."/>
            <person name="Hutchinson M.I."/>
            <person name="Powell A.J."/>
            <person name="Barry K."/>
            <person name="Miller A.N."/>
            <person name="Grigoriev I.V."/>
            <person name="Debuchy R."/>
            <person name="Gladieux P."/>
            <person name="Thoren M.H."/>
            <person name="Johannesson H."/>
        </authorList>
    </citation>
    <scope>NUCLEOTIDE SEQUENCE</scope>
    <source>
        <strain evidence="10">SMH3391-2</strain>
    </source>
</reference>
<feature type="compositionally biased region" description="Polar residues" evidence="8">
    <location>
        <begin position="1"/>
        <end position="11"/>
    </location>
</feature>
<comment type="caution">
    <text evidence="10">The sequence shown here is derived from an EMBL/GenBank/DDBJ whole genome shotgun (WGS) entry which is preliminary data.</text>
</comment>
<keyword evidence="5" id="KW-0256">Endoplasmic reticulum</keyword>
<feature type="transmembrane region" description="Helical" evidence="9">
    <location>
        <begin position="331"/>
        <end position="354"/>
    </location>
</feature>
<gene>
    <name evidence="10" type="ORF">B0T17DRAFT_522139</name>
</gene>
<dbReference type="EMBL" id="JAULSR010000002">
    <property type="protein sequence ID" value="KAK0628214.1"/>
    <property type="molecule type" value="Genomic_DNA"/>
</dbReference>
<dbReference type="Pfam" id="PF04258">
    <property type="entry name" value="Peptidase_A22B"/>
    <property type="match status" value="1"/>
</dbReference>
<comment type="similarity">
    <text evidence="2">Belongs to the peptidase A22B family.</text>
</comment>
<dbReference type="GO" id="GO:0098553">
    <property type="term" value="C:lumenal side of endoplasmic reticulum membrane"/>
    <property type="evidence" value="ECO:0007669"/>
    <property type="project" value="TreeGrafter"/>
</dbReference>
<dbReference type="InterPro" id="IPR006639">
    <property type="entry name" value="Preselin/SPP"/>
</dbReference>
<dbReference type="GO" id="GO:0098554">
    <property type="term" value="C:cytoplasmic side of endoplasmic reticulum membrane"/>
    <property type="evidence" value="ECO:0007669"/>
    <property type="project" value="TreeGrafter"/>
</dbReference>